<evidence type="ECO:0000313" key="4">
    <source>
        <dbReference type="Proteomes" id="UP000325577"/>
    </source>
</evidence>
<dbReference type="Pfam" id="PF13041">
    <property type="entry name" value="PPR_2"/>
    <property type="match status" value="2"/>
</dbReference>
<dbReference type="OrthoDB" id="185373at2759"/>
<dbReference type="Pfam" id="PF20431">
    <property type="entry name" value="E_motif"/>
    <property type="match status" value="1"/>
</dbReference>
<dbReference type="Gene3D" id="1.25.40.10">
    <property type="entry name" value="Tetratricopeptide repeat domain"/>
    <property type="match status" value="3"/>
</dbReference>
<feature type="repeat" description="PPR" evidence="2">
    <location>
        <begin position="75"/>
        <end position="109"/>
    </location>
</feature>
<dbReference type="SUPFAM" id="SSF48452">
    <property type="entry name" value="TPR-like"/>
    <property type="match status" value="1"/>
</dbReference>
<dbReference type="Pfam" id="PF12854">
    <property type="entry name" value="PPR_1"/>
    <property type="match status" value="1"/>
</dbReference>
<feature type="repeat" description="PPR" evidence="2">
    <location>
        <begin position="242"/>
        <end position="276"/>
    </location>
</feature>
<evidence type="ECO:0000256" key="1">
    <source>
        <dbReference type="ARBA" id="ARBA00022737"/>
    </source>
</evidence>
<dbReference type="Proteomes" id="UP000325577">
    <property type="component" value="Linkage Group LG13"/>
</dbReference>
<dbReference type="PROSITE" id="PS51375">
    <property type="entry name" value="PPR"/>
    <property type="match status" value="3"/>
</dbReference>
<gene>
    <name evidence="3" type="ORF">F0562_024486</name>
</gene>
<dbReference type="GO" id="GO:0003723">
    <property type="term" value="F:RNA binding"/>
    <property type="evidence" value="ECO:0007669"/>
    <property type="project" value="InterPro"/>
</dbReference>
<dbReference type="AlphaFoldDB" id="A0A5J5BBM8"/>
<dbReference type="InterPro" id="IPR011990">
    <property type="entry name" value="TPR-like_helical_dom_sf"/>
</dbReference>
<accession>A0A5J5BBM8</accession>
<proteinExistence type="predicted"/>
<dbReference type="PANTHER" id="PTHR47926:SF436">
    <property type="entry name" value="PENTATRICOPEPTIDE REPEAT-CONTAINING PROTEIN ELI1, CHLOROPLASTIC-LIKE ISOFORM X2"/>
    <property type="match status" value="1"/>
</dbReference>
<protein>
    <recommendedName>
        <fullName evidence="5">DYW domain-containing protein</fullName>
    </recommendedName>
</protein>
<dbReference type="GO" id="GO:0009451">
    <property type="term" value="P:RNA modification"/>
    <property type="evidence" value="ECO:0007669"/>
    <property type="project" value="InterPro"/>
</dbReference>
<evidence type="ECO:0008006" key="5">
    <source>
        <dbReference type="Google" id="ProtNLM"/>
    </source>
</evidence>
<feature type="repeat" description="PPR" evidence="2">
    <location>
        <begin position="207"/>
        <end position="241"/>
    </location>
</feature>
<dbReference type="EMBL" id="CM018036">
    <property type="protein sequence ID" value="KAA8540595.1"/>
    <property type="molecule type" value="Genomic_DNA"/>
</dbReference>
<keyword evidence="4" id="KW-1185">Reference proteome</keyword>
<evidence type="ECO:0000256" key="2">
    <source>
        <dbReference type="PROSITE-ProRule" id="PRU00708"/>
    </source>
</evidence>
<sequence length="444" mass="49553">MRRLSVAPDTHTFPFALKACAHLRSLWLARTLHSQALKFGFLADIFVHNTLMRAYSVTDDIHGAYQVFDGSSYRDVVSYNTLIDGLVKVGETGRARELFEKMPVRDAVSWGTLLAGYVQMNQSKEAIKLFDWMIDLAVFPDNIALVSVLSACVQLGELEKGKTVHNFIEQNGIQLDVFLLTSLVNLYAKCGCIESAREIFDSCPKKNVFTWNALLVGFAMHGHGQLLLEYFSRMVKAGVQPDGVTFLGVLVGCSHAGLIDEARRLFEEMESVYGVPRELKHFGCMADLLGRAGLIREAMQMIETMPMRGDIYVWGSLLAGCRIHGNVEVAEKAAENVMEIKPEDGGVYSVLADIYTNAERWDDLAKIRRLRDCRRVKKSAGCSLIQLNGVKYEFIAGDSLHPQSDEIYLVLNGLPANEEKNNALIHELPASGSYSQQFNTSERR</sequence>
<dbReference type="Pfam" id="PF01535">
    <property type="entry name" value="PPR"/>
    <property type="match status" value="1"/>
</dbReference>
<organism evidence="3 4">
    <name type="scientific">Nyssa sinensis</name>
    <dbReference type="NCBI Taxonomy" id="561372"/>
    <lineage>
        <taxon>Eukaryota</taxon>
        <taxon>Viridiplantae</taxon>
        <taxon>Streptophyta</taxon>
        <taxon>Embryophyta</taxon>
        <taxon>Tracheophyta</taxon>
        <taxon>Spermatophyta</taxon>
        <taxon>Magnoliopsida</taxon>
        <taxon>eudicotyledons</taxon>
        <taxon>Gunneridae</taxon>
        <taxon>Pentapetalae</taxon>
        <taxon>asterids</taxon>
        <taxon>Cornales</taxon>
        <taxon>Nyssaceae</taxon>
        <taxon>Nyssa</taxon>
    </lineage>
</organism>
<dbReference type="PANTHER" id="PTHR47926">
    <property type="entry name" value="PENTATRICOPEPTIDE REPEAT-CONTAINING PROTEIN"/>
    <property type="match status" value="1"/>
</dbReference>
<dbReference type="InterPro" id="IPR046848">
    <property type="entry name" value="E_motif"/>
</dbReference>
<dbReference type="InterPro" id="IPR002885">
    <property type="entry name" value="PPR_rpt"/>
</dbReference>
<dbReference type="FunFam" id="1.25.40.10:FF:000184">
    <property type="entry name" value="Pentatricopeptide repeat-containing protein, chloroplastic"/>
    <property type="match status" value="1"/>
</dbReference>
<dbReference type="InterPro" id="IPR046960">
    <property type="entry name" value="PPR_At4g14850-like_plant"/>
</dbReference>
<name>A0A5J5BBM8_9ASTE</name>
<dbReference type="NCBIfam" id="TIGR00756">
    <property type="entry name" value="PPR"/>
    <property type="match status" value="3"/>
</dbReference>
<dbReference type="FunFam" id="1.25.40.10:FF:000348">
    <property type="entry name" value="Pentatricopeptide repeat-containing protein chloroplastic"/>
    <property type="match status" value="1"/>
</dbReference>
<evidence type="ECO:0000313" key="3">
    <source>
        <dbReference type="EMBL" id="KAA8540595.1"/>
    </source>
</evidence>
<keyword evidence="1" id="KW-0677">Repeat</keyword>
<reference evidence="3 4" key="1">
    <citation type="submission" date="2019-09" db="EMBL/GenBank/DDBJ databases">
        <title>A chromosome-level genome assembly of the Chinese tupelo Nyssa sinensis.</title>
        <authorList>
            <person name="Yang X."/>
            <person name="Kang M."/>
            <person name="Yang Y."/>
            <person name="Xiong H."/>
            <person name="Wang M."/>
            <person name="Zhang Z."/>
            <person name="Wang Z."/>
            <person name="Wu H."/>
            <person name="Ma T."/>
            <person name="Liu J."/>
            <person name="Xi Z."/>
        </authorList>
    </citation>
    <scope>NUCLEOTIDE SEQUENCE [LARGE SCALE GENOMIC DNA]</scope>
    <source>
        <strain evidence="3">J267</strain>
        <tissue evidence="3">Leaf</tissue>
    </source>
</reference>